<dbReference type="EMBL" id="CM000129">
    <property type="protein sequence ID" value="EEC77188.1"/>
    <property type="molecule type" value="Genomic_DNA"/>
</dbReference>
<reference evidence="1 2" key="1">
    <citation type="journal article" date="2005" name="PLoS Biol.">
        <title>The genomes of Oryza sativa: a history of duplications.</title>
        <authorList>
            <person name="Yu J."/>
            <person name="Wang J."/>
            <person name="Lin W."/>
            <person name="Li S."/>
            <person name="Li H."/>
            <person name="Zhou J."/>
            <person name="Ni P."/>
            <person name="Dong W."/>
            <person name="Hu S."/>
            <person name="Zeng C."/>
            <person name="Zhang J."/>
            <person name="Zhang Y."/>
            <person name="Li R."/>
            <person name="Xu Z."/>
            <person name="Li S."/>
            <person name="Li X."/>
            <person name="Zheng H."/>
            <person name="Cong L."/>
            <person name="Lin L."/>
            <person name="Yin J."/>
            <person name="Geng J."/>
            <person name="Li G."/>
            <person name="Shi J."/>
            <person name="Liu J."/>
            <person name="Lv H."/>
            <person name="Li J."/>
            <person name="Wang J."/>
            <person name="Deng Y."/>
            <person name="Ran L."/>
            <person name="Shi X."/>
            <person name="Wang X."/>
            <person name="Wu Q."/>
            <person name="Li C."/>
            <person name="Ren X."/>
            <person name="Wang J."/>
            <person name="Wang X."/>
            <person name="Li D."/>
            <person name="Liu D."/>
            <person name="Zhang X."/>
            <person name="Ji Z."/>
            <person name="Zhao W."/>
            <person name="Sun Y."/>
            <person name="Zhang Z."/>
            <person name="Bao J."/>
            <person name="Han Y."/>
            <person name="Dong L."/>
            <person name="Ji J."/>
            <person name="Chen P."/>
            <person name="Wu S."/>
            <person name="Liu J."/>
            <person name="Xiao Y."/>
            <person name="Bu D."/>
            <person name="Tan J."/>
            <person name="Yang L."/>
            <person name="Ye C."/>
            <person name="Zhang J."/>
            <person name="Xu J."/>
            <person name="Zhou Y."/>
            <person name="Yu Y."/>
            <person name="Zhang B."/>
            <person name="Zhuang S."/>
            <person name="Wei H."/>
            <person name="Liu B."/>
            <person name="Lei M."/>
            <person name="Yu H."/>
            <person name="Li Y."/>
            <person name="Xu H."/>
            <person name="Wei S."/>
            <person name="He X."/>
            <person name="Fang L."/>
            <person name="Zhang Z."/>
            <person name="Zhang Y."/>
            <person name="Huang X."/>
            <person name="Su Z."/>
            <person name="Tong W."/>
            <person name="Li J."/>
            <person name="Tong Z."/>
            <person name="Li S."/>
            <person name="Ye J."/>
            <person name="Wang L."/>
            <person name="Fang L."/>
            <person name="Lei T."/>
            <person name="Chen C."/>
            <person name="Chen H."/>
            <person name="Xu Z."/>
            <person name="Li H."/>
            <person name="Huang H."/>
            <person name="Zhang F."/>
            <person name="Xu H."/>
            <person name="Li N."/>
            <person name="Zhao C."/>
            <person name="Li S."/>
            <person name="Dong L."/>
            <person name="Huang Y."/>
            <person name="Li L."/>
            <person name="Xi Y."/>
            <person name="Qi Q."/>
            <person name="Li W."/>
            <person name="Zhang B."/>
            <person name="Hu W."/>
            <person name="Zhang Y."/>
            <person name="Tian X."/>
            <person name="Jiao Y."/>
            <person name="Liang X."/>
            <person name="Jin J."/>
            <person name="Gao L."/>
            <person name="Zheng W."/>
            <person name="Hao B."/>
            <person name="Liu S."/>
            <person name="Wang W."/>
            <person name="Yuan L."/>
            <person name="Cao M."/>
            <person name="McDermott J."/>
            <person name="Samudrala R."/>
            <person name="Wang J."/>
            <person name="Wong G.K."/>
            <person name="Yang H."/>
        </authorList>
    </citation>
    <scope>NUCLEOTIDE SEQUENCE [LARGE SCALE GENOMIC DNA]</scope>
    <source>
        <strain evidence="2">cv. 93-11</strain>
    </source>
</reference>
<evidence type="ECO:0000313" key="1">
    <source>
        <dbReference type="EMBL" id="EEC77188.1"/>
    </source>
</evidence>
<gene>
    <name evidence="1" type="ORF">OsI_15685</name>
</gene>
<organism evidence="1 2">
    <name type="scientific">Oryza sativa subsp. indica</name>
    <name type="common">Rice</name>
    <dbReference type="NCBI Taxonomy" id="39946"/>
    <lineage>
        <taxon>Eukaryota</taxon>
        <taxon>Viridiplantae</taxon>
        <taxon>Streptophyta</taxon>
        <taxon>Embryophyta</taxon>
        <taxon>Tracheophyta</taxon>
        <taxon>Spermatophyta</taxon>
        <taxon>Magnoliopsida</taxon>
        <taxon>Liliopsida</taxon>
        <taxon>Poales</taxon>
        <taxon>Poaceae</taxon>
        <taxon>BOP clade</taxon>
        <taxon>Oryzoideae</taxon>
        <taxon>Oryzeae</taxon>
        <taxon>Oryzinae</taxon>
        <taxon>Oryza</taxon>
        <taxon>Oryza sativa</taxon>
    </lineage>
</organism>
<keyword evidence="2" id="KW-1185">Reference proteome</keyword>
<proteinExistence type="predicted"/>
<dbReference type="Proteomes" id="UP000007015">
    <property type="component" value="Chromosome 4"/>
</dbReference>
<dbReference type="HOGENOM" id="CLU_2416781_0_0_1"/>
<evidence type="ECO:0000313" key="2">
    <source>
        <dbReference type="Proteomes" id="UP000007015"/>
    </source>
</evidence>
<accession>B8AT90</accession>
<sequence>MVKPHRFPLKAASSIVTDQINGATVVTIREVRRGCRERSVVASATNSTRGLVGVGHSKNGDDALMRRRRRRLVICGVEGKPGEREGVTTYAVAK</sequence>
<dbReference type="AlphaFoldDB" id="B8AT90"/>
<name>B8AT90_ORYSI</name>
<protein>
    <submittedName>
        <fullName evidence="1">Uncharacterized protein</fullName>
    </submittedName>
</protein>
<dbReference type="Gramene" id="BGIOSGA016291-TA">
    <property type="protein sequence ID" value="BGIOSGA016291-PA"/>
    <property type="gene ID" value="BGIOSGA016291"/>
</dbReference>